<evidence type="ECO:0000256" key="1">
    <source>
        <dbReference type="ARBA" id="ARBA00001947"/>
    </source>
</evidence>
<evidence type="ECO:0000313" key="9">
    <source>
        <dbReference type="EMBL" id="KAJ8902052.1"/>
    </source>
</evidence>
<gene>
    <name evidence="9" type="ORF">NDN08_006460</name>
</gene>
<dbReference type="Pfam" id="PF08240">
    <property type="entry name" value="ADH_N"/>
    <property type="match status" value="1"/>
</dbReference>
<dbReference type="Gene3D" id="3.90.180.10">
    <property type="entry name" value="Medium-chain alcohol dehydrogenases, catalytic domain"/>
    <property type="match status" value="1"/>
</dbReference>
<keyword evidence="10" id="KW-1185">Reference proteome</keyword>
<dbReference type="SUPFAM" id="SSF51735">
    <property type="entry name" value="NAD(P)-binding Rossmann-fold domains"/>
    <property type="match status" value="1"/>
</dbReference>
<comment type="similarity">
    <text evidence="2 7">Belongs to the zinc-containing alcohol dehydrogenase family.</text>
</comment>
<dbReference type="Proteomes" id="UP001157974">
    <property type="component" value="Unassembled WGS sequence"/>
</dbReference>
<dbReference type="PANTHER" id="PTHR43161:SF9">
    <property type="entry name" value="SORBITOL DEHYDROGENASE"/>
    <property type="match status" value="1"/>
</dbReference>
<dbReference type="Pfam" id="PF00107">
    <property type="entry name" value="ADH_zinc_N"/>
    <property type="match status" value="1"/>
</dbReference>
<dbReference type="GO" id="GO:0008270">
    <property type="term" value="F:zinc ion binding"/>
    <property type="evidence" value="ECO:0007669"/>
    <property type="project" value="InterPro"/>
</dbReference>
<keyword evidence="5" id="KW-0560">Oxidoreductase</keyword>
<comment type="caution">
    <text evidence="9">The sequence shown here is derived from an EMBL/GenBank/DDBJ whole genome shotgun (WGS) entry which is preliminary data.</text>
</comment>
<dbReference type="InterPro" id="IPR011032">
    <property type="entry name" value="GroES-like_sf"/>
</dbReference>
<dbReference type="SUPFAM" id="SSF50129">
    <property type="entry name" value="GroES-like"/>
    <property type="match status" value="1"/>
</dbReference>
<dbReference type="SMART" id="SM00829">
    <property type="entry name" value="PKS_ER"/>
    <property type="match status" value="1"/>
</dbReference>
<dbReference type="InterPro" id="IPR002328">
    <property type="entry name" value="ADH_Zn_CS"/>
</dbReference>
<dbReference type="Gene3D" id="3.40.50.720">
    <property type="entry name" value="NAD(P)-binding Rossmann-like Domain"/>
    <property type="match status" value="1"/>
</dbReference>
<dbReference type="AlphaFoldDB" id="A0AAV8ULD7"/>
<dbReference type="InterPro" id="IPR013149">
    <property type="entry name" value="ADH-like_C"/>
</dbReference>
<evidence type="ECO:0000259" key="8">
    <source>
        <dbReference type="SMART" id="SM00829"/>
    </source>
</evidence>
<dbReference type="EMBL" id="JAMWBK010000009">
    <property type="protein sequence ID" value="KAJ8902052.1"/>
    <property type="molecule type" value="Genomic_DNA"/>
</dbReference>
<evidence type="ECO:0000256" key="3">
    <source>
        <dbReference type="ARBA" id="ARBA00022723"/>
    </source>
</evidence>
<keyword evidence="4 7" id="KW-0862">Zinc</keyword>
<organism evidence="9 10">
    <name type="scientific">Rhodosorus marinus</name>
    <dbReference type="NCBI Taxonomy" id="101924"/>
    <lineage>
        <taxon>Eukaryota</taxon>
        <taxon>Rhodophyta</taxon>
        <taxon>Stylonematophyceae</taxon>
        <taxon>Stylonematales</taxon>
        <taxon>Stylonemataceae</taxon>
        <taxon>Rhodosorus</taxon>
    </lineage>
</organism>
<dbReference type="PROSITE" id="PS00059">
    <property type="entry name" value="ADH_ZINC"/>
    <property type="match status" value="1"/>
</dbReference>
<keyword evidence="3 7" id="KW-0479">Metal-binding</keyword>
<evidence type="ECO:0000256" key="5">
    <source>
        <dbReference type="ARBA" id="ARBA00023002"/>
    </source>
</evidence>
<sequence length="375" mass="39653">MTRRGLHEDRGEPETIEMNSKEQMTALVLHGVGDLRLEKVDIPQPGPGQVQIAVKKVGICMSDVHYYKHGRIGDFVVDCPMTMGHESSGVVAAVGEGVDHLQVGDRVAIEPGIPCRRCAKCKGGRYNLCSKMKFCATPPVHGSMSTYFVHDADFCFKLPSHVSLEEAALLEPLAVAVHAVQRGRVTAGDKVIVSGAGPIGLVSLLVAKANGASAVVVTDIDDRRLAKAKELGAWGVANVMGLDAQAAAKAANAAFGEDFDCSEGQAQAVIECSGTEIGARTAIHAADSGGTVVLVGMGKPEFTLPILEAEIREVDIRGVFRYVNAYPVAVNLLAGGQLNVKPLITHRFHINDAVKAFDTVGGGQDVIKVLIDCEL</sequence>
<keyword evidence="6" id="KW-0520">NAD</keyword>
<accession>A0AAV8ULD7</accession>
<dbReference type="InterPro" id="IPR013154">
    <property type="entry name" value="ADH-like_N"/>
</dbReference>
<comment type="cofactor">
    <cofactor evidence="1 7">
        <name>Zn(2+)</name>
        <dbReference type="ChEBI" id="CHEBI:29105"/>
    </cofactor>
</comment>
<proteinExistence type="inferred from homology"/>
<protein>
    <recommendedName>
        <fullName evidence="8">Enoyl reductase (ER) domain-containing protein</fullName>
    </recommendedName>
</protein>
<name>A0AAV8ULD7_9RHOD</name>
<dbReference type="FunFam" id="3.40.50.720:FF:000068">
    <property type="entry name" value="Sorbitol dehydrogenase"/>
    <property type="match status" value="1"/>
</dbReference>
<dbReference type="CDD" id="cd05285">
    <property type="entry name" value="sorbitol_DH"/>
    <property type="match status" value="1"/>
</dbReference>
<dbReference type="InterPro" id="IPR020843">
    <property type="entry name" value="ER"/>
</dbReference>
<evidence type="ECO:0000256" key="2">
    <source>
        <dbReference type="ARBA" id="ARBA00008072"/>
    </source>
</evidence>
<evidence type="ECO:0000313" key="10">
    <source>
        <dbReference type="Proteomes" id="UP001157974"/>
    </source>
</evidence>
<dbReference type="PANTHER" id="PTHR43161">
    <property type="entry name" value="SORBITOL DEHYDROGENASE"/>
    <property type="match status" value="1"/>
</dbReference>
<evidence type="ECO:0000256" key="7">
    <source>
        <dbReference type="RuleBase" id="RU361277"/>
    </source>
</evidence>
<reference evidence="9 10" key="1">
    <citation type="journal article" date="2023" name="Nat. Commun.">
        <title>Origin of minicircular mitochondrial genomes in red algae.</title>
        <authorList>
            <person name="Lee Y."/>
            <person name="Cho C.H."/>
            <person name="Lee Y.M."/>
            <person name="Park S.I."/>
            <person name="Yang J.H."/>
            <person name="West J.A."/>
            <person name="Bhattacharya D."/>
            <person name="Yoon H.S."/>
        </authorList>
    </citation>
    <scope>NUCLEOTIDE SEQUENCE [LARGE SCALE GENOMIC DNA]</scope>
    <source>
        <strain evidence="9 10">CCMP1338</strain>
        <tissue evidence="9">Whole cell</tissue>
    </source>
</reference>
<evidence type="ECO:0000256" key="4">
    <source>
        <dbReference type="ARBA" id="ARBA00022833"/>
    </source>
</evidence>
<evidence type="ECO:0000256" key="6">
    <source>
        <dbReference type="ARBA" id="ARBA00023027"/>
    </source>
</evidence>
<dbReference type="InterPro" id="IPR045306">
    <property type="entry name" value="SDH-like"/>
</dbReference>
<dbReference type="InterPro" id="IPR036291">
    <property type="entry name" value="NAD(P)-bd_dom_sf"/>
</dbReference>
<dbReference type="GO" id="GO:0016616">
    <property type="term" value="F:oxidoreductase activity, acting on the CH-OH group of donors, NAD or NADP as acceptor"/>
    <property type="evidence" value="ECO:0007669"/>
    <property type="project" value="InterPro"/>
</dbReference>
<feature type="domain" description="Enoyl reductase (ER)" evidence="8">
    <location>
        <begin position="31"/>
        <end position="371"/>
    </location>
</feature>